<dbReference type="InterPro" id="IPR004873">
    <property type="entry name" value="BURP_dom"/>
</dbReference>
<evidence type="ECO:0000259" key="1">
    <source>
        <dbReference type="PROSITE" id="PS51277"/>
    </source>
</evidence>
<accession>B9SAG1</accession>
<evidence type="ECO:0000313" key="2">
    <source>
        <dbReference type="EMBL" id="EEF39410.1"/>
    </source>
</evidence>
<dbReference type="Proteomes" id="UP000008311">
    <property type="component" value="Unassembled WGS sequence"/>
</dbReference>
<evidence type="ECO:0000313" key="3">
    <source>
        <dbReference type="Proteomes" id="UP000008311"/>
    </source>
</evidence>
<name>B9SAG1_RICCO</name>
<feature type="domain" description="BURP" evidence="1">
    <location>
        <begin position="1"/>
        <end position="67"/>
    </location>
</feature>
<proteinExistence type="predicted"/>
<dbReference type="EMBL" id="EQ973904">
    <property type="protein sequence ID" value="EEF39410.1"/>
    <property type="molecule type" value="Genomic_DNA"/>
</dbReference>
<dbReference type="PROSITE" id="PS51277">
    <property type="entry name" value="BURP"/>
    <property type="match status" value="1"/>
</dbReference>
<dbReference type="AlphaFoldDB" id="B9SAG1"/>
<dbReference type="Pfam" id="PF03181">
    <property type="entry name" value="BURP"/>
    <property type="match status" value="1"/>
</dbReference>
<dbReference type="PANTHER" id="PTHR31236">
    <property type="entry name" value="BURP DOMAIN PROTEIN USPL1-LIKE"/>
    <property type="match status" value="1"/>
</dbReference>
<reference evidence="3" key="1">
    <citation type="journal article" date="2010" name="Nat. Biotechnol.">
        <title>Draft genome sequence of the oilseed species Ricinus communis.</title>
        <authorList>
            <person name="Chan A.P."/>
            <person name="Crabtree J."/>
            <person name="Zhao Q."/>
            <person name="Lorenzi H."/>
            <person name="Orvis J."/>
            <person name="Puiu D."/>
            <person name="Melake-Berhan A."/>
            <person name="Jones K.M."/>
            <person name="Redman J."/>
            <person name="Chen G."/>
            <person name="Cahoon E.B."/>
            <person name="Gedil M."/>
            <person name="Stanke M."/>
            <person name="Haas B.J."/>
            <person name="Wortman J.R."/>
            <person name="Fraser-Liggett C.M."/>
            <person name="Ravel J."/>
            <person name="Rabinowicz P.D."/>
        </authorList>
    </citation>
    <scope>NUCLEOTIDE SEQUENCE [LARGE SCALE GENOMIC DNA]</scope>
    <source>
        <strain evidence="3">cv. Hale</strain>
    </source>
</reference>
<dbReference type="PANTHER" id="PTHR31236:SF28">
    <property type="entry name" value="BURP DOMAIN-CONTAINING PROTEIN"/>
    <property type="match status" value="1"/>
</dbReference>
<dbReference type="InParanoid" id="B9SAG1"/>
<keyword evidence="3" id="KW-1185">Reference proteome</keyword>
<protein>
    <recommendedName>
        <fullName evidence="1">BURP domain-containing protein</fullName>
    </recommendedName>
</protein>
<gene>
    <name evidence="2" type="ORF">RCOM_0586190</name>
</gene>
<sequence>MEQTIKACEALGIKGEDKYCATSLESLVDFVVPRFGKEVQAFPRKAEEEDKKQKYTIFKEIKTMGDN</sequence>
<organism evidence="2 3">
    <name type="scientific">Ricinus communis</name>
    <name type="common">Castor bean</name>
    <dbReference type="NCBI Taxonomy" id="3988"/>
    <lineage>
        <taxon>Eukaryota</taxon>
        <taxon>Viridiplantae</taxon>
        <taxon>Streptophyta</taxon>
        <taxon>Embryophyta</taxon>
        <taxon>Tracheophyta</taxon>
        <taxon>Spermatophyta</taxon>
        <taxon>Magnoliopsida</taxon>
        <taxon>eudicotyledons</taxon>
        <taxon>Gunneridae</taxon>
        <taxon>Pentapetalae</taxon>
        <taxon>rosids</taxon>
        <taxon>fabids</taxon>
        <taxon>Malpighiales</taxon>
        <taxon>Euphorbiaceae</taxon>
        <taxon>Acalyphoideae</taxon>
        <taxon>Acalypheae</taxon>
        <taxon>Ricinus</taxon>
    </lineage>
</organism>
<dbReference type="InterPro" id="IPR044816">
    <property type="entry name" value="BURP"/>
</dbReference>